<dbReference type="AlphaFoldDB" id="A0A8B8NL32"/>
<accession>A0A8B8NL32</accession>
<keyword evidence="1" id="KW-1185">Reference proteome</keyword>
<dbReference type="RefSeq" id="XP_030523211.1">
    <property type="nucleotide sequence ID" value="XM_030667351.1"/>
</dbReference>
<reference evidence="2" key="1">
    <citation type="submission" date="2025-08" db="UniProtKB">
        <authorList>
            <consortium name="RefSeq"/>
        </authorList>
    </citation>
    <scope>IDENTIFICATION</scope>
    <source>
        <tissue evidence="2">Leaf</tissue>
    </source>
</reference>
<organism evidence="1 2">
    <name type="scientific">Rhodamnia argentea</name>
    <dbReference type="NCBI Taxonomy" id="178133"/>
    <lineage>
        <taxon>Eukaryota</taxon>
        <taxon>Viridiplantae</taxon>
        <taxon>Streptophyta</taxon>
        <taxon>Embryophyta</taxon>
        <taxon>Tracheophyta</taxon>
        <taxon>Spermatophyta</taxon>
        <taxon>Magnoliopsida</taxon>
        <taxon>eudicotyledons</taxon>
        <taxon>Gunneridae</taxon>
        <taxon>Pentapetalae</taxon>
        <taxon>rosids</taxon>
        <taxon>malvids</taxon>
        <taxon>Myrtales</taxon>
        <taxon>Myrtaceae</taxon>
        <taxon>Myrtoideae</taxon>
        <taxon>Myrteae</taxon>
        <taxon>Australasian group</taxon>
        <taxon>Rhodamnia</taxon>
    </lineage>
</organism>
<evidence type="ECO:0000313" key="1">
    <source>
        <dbReference type="Proteomes" id="UP000827889"/>
    </source>
</evidence>
<evidence type="ECO:0000313" key="2">
    <source>
        <dbReference type="RefSeq" id="XP_030523211.1"/>
    </source>
</evidence>
<protein>
    <submittedName>
        <fullName evidence="2">Uncharacterized protein LOC115735912</fullName>
    </submittedName>
</protein>
<sequence>MGNQVGDEVPTSREVLWDACRIALIRSRRCPSKYVDLIVEVLDDGLDDAAQHFATKGDLQTMQILQDDHLSDLKSVVERSLKFRYSILHDENGGFLRELEHRIWKTSS</sequence>
<gene>
    <name evidence="2" type="primary">LOC115735912</name>
</gene>
<dbReference type="GeneID" id="115735912"/>
<dbReference type="Proteomes" id="UP000827889">
    <property type="component" value="Chromosome 11"/>
</dbReference>
<name>A0A8B8NL32_9MYRT</name>
<proteinExistence type="predicted"/>
<dbReference type="KEGG" id="rarg:115735912"/>